<feature type="chain" id="PRO_5037666345" evidence="8">
    <location>
        <begin position="28"/>
        <end position="1153"/>
    </location>
</feature>
<dbReference type="Pfam" id="PF00082">
    <property type="entry name" value="Peptidase_S8"/>
    <property type="match status" value="1"/>
</dbReference>
<evidence type="ECO:0000256" key="2">
    <source>
        <dbReference type="ARBA" id="ARBA00022670"/>
    </source>
</evidence>
<evidence type="ECO:0000256" key="8">
    <source>
        <dbReference type="SAM" id="SignalP"/>
    </source>
</evidence>
<comment type="similarity">
    <text evidence="1 6 7">Belongs to the peptidase S8 family.</text>
</comment>
<evidence type="ECO:0000256" key="1">
    <source>
        <dbReference type="ARBA" id="ARBA00011073"/>
    </source>
</evidence>
<dbReference type="EMBL" id="BOMY01000020">
    <property type="protein sequence ID" value="GIF20058.1"/>
    <property type="molecule type" value="Genomic_DNA"/>
</dbReference>
<dbReference type="AlphaFoldDB" id="A0A919TRB0"/>
<dbReference type="PANTHER" id="PTHR43806:SF65">
    <property type="entry name" value="SERINE PROTEASE APRX"/>
    <property type="match status" value="1"/>
</dbReference>
<feature type="domain" description="Peptidase S8/S53" evidence="9">
    <location>
        <begin position="201"/>
        <end position="449"/>
    </location>
</feature>
<dbReference type="InterPro" id="IPR022398">
    <property type="entry name" value="Peptidase_S8_His-AS"/>
</dbReference>
<dbReference type="InterPro" id="IPR036852">
    <property type="entry name" value="Peptidase_S8/S53_dom_sf"/>
</dbReference>
<dbReference type="GO" id="GO:0004867">
    <property type="term" value="F:serine-type endopeptidase inhibitor activity"/>
    <property type="evidence" value="ECO:0007669"/>
    <property type="project" value="InterPro"/>
</dbReference>
<dbReference type="PROSITE" id="PS00136">
    <property type="entry name" value="SUBTILASE_ASP"/>
    <property type="match status" value="1"/>
</dbReference>
<evidence type="ECO:0000256" key="3">
    <source>
        <dbReference type="ARBA" id="ARBA00022801"/>
    </source>
</evidence>
<gene>
    <name evidence="10" type="ORF">Ate02nite_27880</name>
</gene>
<keyword evidence="11" id="KW-1185">Reference proteome</keyword>
<keyword evidence="4 6" id="KW-0720">Serine protease</keyword>
<evidence type="ECO:0000259" key="9">
    <source>
        <dbReference type="Pfam" id="PF00082"/>
    </source>
</evidence>
<dbReference type="InterPro" id="IPR023828">
    <property type="entry name" value="Peptidase_S8_Ser-AS"/>
</dbReference>
<keyword evidence="3 6" id="KW-0378">Hydrolase</keyword>
<dbReference type="PROSITE" id="PS00138">
    <property type="entry name" value="SUBTILASE_SER"/>
    <property type="match status" value="1"/>
</dbReference>
<dbReference type="GO" id="GO:0006508">
    <property type="term" value="P:proteolysis"/>
    <property type="evidence" value="ECO:0007669"/>
    <property type="project" value="UniProtKB-KW"/>
</dbReference>
<accession>A0A919TRB0</accession>
<dbReference type="InterPro" id="IPR000864">
    <property type="entry name" value="Prot_inh_pot1"/>
</dbReference>
<evidence type="ECO:0000256" key="7">
    <source>
        <dbReference type="RuleBase" id="RU003355"/>
    </source>
</evidence>
<dbReference type="GO" id="GO:0009611">
    <property type="term" value="P:response to wounding"/>
    <property type="evidence" value="ECO:0007669"/>
    <property type="project" value="InterPro"/>
</dbReference>
<dbReference type="Gene3D" id="3.40.50.200">
    <property type="entry name" value="Peptidase S8/S53 domain"/>
    <property type="match status" value="1"/>
</dbReference>
<keyword evidence="8" id="KW-0732">Signal</keyword>
<reference evidence="10" key="1">
    <citation type="submission" date="2021-01" db="EMBL/GenBank/DDBJ databases">
        <title>Whole genome shotgun sequence of Actinoplanes tereljensis NBRC 105297.</title>
        <authorList>
            <person name="Komaki H."/>
            <person name="Tamura T."/>
        </authorList>
    </citation>
    <scope>NUCLEOTIDE SEQUENCE</scope>
    <source>
        <strain evidence="10">NBRC 105297</strain>
    </source>
</reference>
<keyword evidence="2 6" id="KW-0645">Protease</keyword>
<evidence type="ECO:0000313" key="10">
    <source>
        <dbReference type="EMBL" id="GIF20058.1"/>
    </source>
</evidence>
<evidence type="ECO:0000313" key="11">
    <source>
        <dbReference type="Proteomes" id="UP000623608"/>
    </source>
</evidence>
<dbReference type="InterPro" id="IPR050131">
    <property type="entry name" value="Peptidase_S8_subtilisin-like"/>
</dbReference>
<proteinExistence type="inferred from homology"/>
<sequence>MLRKAGTAVVLAGAMVGAGLPATPALAVPAAPATSSSAARAITLITGDVVSLAPAGDGRYAATVRPAPGRESISFRTTEAGHGLQVLPLDVVPMVKSGQLDAELFDVEHLLAEGYGDADSGTLPLIIQSPGASALRTVRTPLPSLNAVAVRVDKKTFWQSQKSARTTATGKIWLDGKVKAAAPENIEQIGAPAAWQAGLTGTGVKIAVLDTGIDATHPDLAGRISAAEDFSGSENTVDHFGHGTHVASIAAGVAPGAQLLVGKVLDDSGTGYESGIIAGMQWAVDSGAKVVNMSLGGSATDGTDPMSEAVNQLSSDALFVVAAGNEGGDYTVGTPGAATSALTVGAVDRNDELAEFSSRGPRLIDQGLKPEITAPGVDIVAARAAGTTMGPPVDDLHTTASGTSMATPHVAGAAAILAQEHPDWSGPYLKDALVSTAKTGTSATVYGQGAGRVDLLRATTQTVTGTGVADFGLEAVGRSVTYSNGGPLPLTLTLSSSLSVVSAAKTVTVPAGGSASVPLTLNRNGSAKGVLGGWLTATGPGGVLVTTALGATIDPPHHRVTFTAVGQDGKPTGVPVFQMFGDDQRFDTLGYLGSGESGWVDVAEGDYLVDATLAVGTGLHPEDTLVTIPELHIDKDMTVVLDARKAKPIKIETPKPAQQQAVLSYYVHRVTGTGRQIANGFMDFSATEKVNVTPTAPLRKGSYEFSSRWQLVAPFARAVVPSAGTYDLRAMPTSPVFTGTRHYPLAFSLSGPVKGKAVVLAADGDDYEKVQQAADAGAALVLLDRGPESAAWTVWDPSASPEDRLPIPALLIADDAAKKIQAKGKTVDLTMTPNSPYLYDVLQVSTGRVPDQIVHRVSTANSYRITSRYAHNGGLGWVREQRFGWRPWQDYAWNDQQRAVATPSVREEWISAGDSIWQHHVHQEYPWGDLGSALDTGFADQPRSYPRPGTATETWAAPVVRPATPAGYTNKRTGDVLNLRIADFVDASDRHFTIDEADQSNARLYRNGTLITETRDAWRDIPIPPGAATYRLALTTARSGNEWQYARPTSTEWTFHSSKPGTLPLLQIGYEAPVSLTGTATTWPHLLGVTVPGARTVTVALSTDEGATWKKAPGLGGKFVVPSGTGTVSLRVTATDRAGNSVTQTVLRAYGRA</sequence>
<evidence type="ECO:0000256" key="4">
    <source>
        <dbReference type="ARBA" id="ARBA00022825"/>
    </source>
</evidence>
<feature type="active site" description="Charge relay system" evidence="5 6">
    <location>
        <position position="242"/>
    </location>
</feature>
<protein>
    <submittedName>
        <fullName evidence="10">Peptidase</fullName>
    </submittedName>
</protein>
<feature type="signal peptide" evidence="8">
    <location>
        <begin position="1"/>
        <end position="27"/>
    </location>
</feature>
<dbReference type="InterPro" id="IPR015500">
    <property type="entry name" value="Peptidase_S8_subtilisin-rel"/>
</dbReference>
<organism evidence="10 11">
    <name type="scientific">Paractinoplanes tereljensis</name>
    <dbReference type="NCBI Taxonomy" id="571912"/>
    <lineage>
        <taxon>Bacteria</taxon>
        <taxon>Bacillati</taxon>
        <taxon>Actinomycetota</taxon>
        <taxon>Actinomycetes</taxon>
        <taxon>Micromonosporales</taxon>
        <taxon>Micromonosporaceae</taxon>
        <taxon>Paractinoplanes</taxon>
    </lineage>
</organism>
<feature type="active site" description="Charge relay system" evidence="5 6">
    <location>
        <position position="210"/>
    </location>
</feature>
<dbReference type="PRINTS" id="PR00723">
    <property type="entry name" value="SUBTILISIN"/>
</dbReference>
<dbReference type="PROSITE" id="PS51892">
    <property type="entry name" value="SUBTILASE"/>
    <property type="match status" value="1"/>
</dbReference>
<feature type="active site" description="Charge relay system" evidence="5 6">
    <location>
        <position position="404"/>
    </location>
</feature>
<dbReference type="PROSITE" id="PS00285">
    <property type="entry name" value="POTATO_INHIBITOR"/>
    <property type="match status" value="1"/>
</dbReference>
<dbReference type="GO" id="GO:0004252">
    <property type="term" value="F:serine-type endopeptidase activity"/>
    <property type="evidence" value="ECO:0007669"/>
    <property type="project" value="UniProtKB-UniRule"/>
</dbReference>
<name>A0A919TRB0_9ACTN</name>
<dbReference type="Proteomes" id="UP000623608">
    <property type="component" value="Unassembled WGS sequence"/>
</dbReference>
<dbReference type="SUPFAM" id="SSF52743">
    <property type="entry name" value="Subtilisin-like"/>
    <property type="match status" value="1"/>
</dbReference>
<evidence type="ECO:0000256" key="5">
    <source>
        <dbReference type="PIRSR" id="PIRSR615500-1"/>
    </source>
</evidence>
<dbReference type="RefSeq" id="WP_239147390.1">
    <property type="nucleotide sequence ID" value="NZ_BOMY01000020.1"/>
</dbReference>
<dbReference type="InterPro" id="IPR023827">
    <property type="entry name" value="Peptidase_S8_Asp-AS"/>
</dbReference>
<evidence type="ECO:0000256" key="6">
    <source>
        <dbReference type="PROSITE-ProRule" id="PRU01240"/>
    </source>
</evidence>
<dbReference type="PANTHER" id="PTHR43806">
    <property type="entry name" value="PEPTIDASE S8"/>
    <property type="match status" value="1"/>
</dbReference>
<dbReference type="InterPro" id="IPR000209">
    <property type="entry name" value="Peptidase_S8/S53_dom"/>
</dbReference>
<comment type="caution">
    <text evidence="10">The sequence shown here is derived from an EMBL/GenBank/DDBJ whole genome shotgun (WGS) entry which is preliminary data.</text>
</comment>
<dbReference type="PROSITE" id="PS00137">
    <property type="entry name" value="SUBTILASE_HIS"/>
    <property type="match status" value="1"/>
</dbReference>